<evidence type="ECO:0000313" key="3">
    <source>
        <dbReference type="Proteomes" id="UP000008549"/>
    </source>
</evidence>
<dbReference type="KEGG" id="cbr:CBG_25402"/>
<dbReference type="CTD" id="68916893"/>
<keyword evidence="3" id="KW-1185">Reference proteome</keyword>
<dbReference type="HOGENOM" id="CLU_2266106_0_0_1"/>
<evidence type="ECO:0000313" key="4">
    <source>
        <dbReference type="WormBase" id="CBG25402"/>
    </source>
</evidence>
<proteinExistence type="predicted"/>
<organism evidence="2 3">
    <name type="scientific">Caenorhabditis briggsae</name>
    <dbReference type="NCBI Taxonomy" id="6238"/>
    <lineage>
        <taxon>Eukaryota</taxon>
        <taxon>Metazoa</taxon>
        <taxon>Ecdysozoa</taxon>
        <taxon>Nematoda</taxon>
        <taxon>Chromadorea</taxon>
        <taxon>Rhabditida</taxon>
        <taxon>Rhabditina</taxon>
        <taxon>Rhabditomorpha</taxon>
        <taxon>Rhabditoidea</taxon>
        <taxon>Rhabditidae</taxon>
        <taxon>Peloderinae</taxon>
        <taxon>Caenorhabditis</taxon>
    </lineage>
</organism>
<evidence type="ECO:0000313" key="2">
    <source>
        <dbReference type="EMBL" id="CAR99234.1"/>
    </source>
</evidence>
<reference evidence="2 3" key="2">
    <citation type="journal article" date="2011" name="PLoS Genet.">
        <title>Caenorhabditis briggsae recombinant inbred line genotypes reveal inter-strain incompatibility and the evolution of recombination.</title>
        <authorList>
            <person name="Ross J.A."/>
            <person name="Koboldt D.C."/>
            <person name="Staisch J.E."/>
            <person name="Chamberlin H.M."/>
            <person name="Gupta B.P."/>
            <person name="Miller R.D."/>
            <person name="Baird S.E."/>
            <person name="Haag E.S."/>
        </authorList>
    </citation>
    <scope>NUCLEOTIDE SEQUENCE [LARGE SCALE GENOMIC DNA]</scope>
    <source>
        <strain evidence="2 3">AF16</strain>
    </source>
</reference>
<keyword evidence="1" id="KW-1133">Transmembrane helix</keyword>
<sequence>MSEDPILLSRPFLFVLLGILIYIPISYYYWFLALLAFFAGFCLLSKVLKNGKRILLFLTYGESQEGTLETLTVYRTERGRLEKKILKDGRFEIIGEKQIFEFL</sequence>
<dbReference type="Proteomes" id="UP000008549">
    <property type="component" value="Unassembled WGS sequence"/>
</dbReference>
<dbReference type="EMBL" id="HE601507">
    <property type="protein sequence ID" value="CAR99234.1"/>
    <property type="molecule type" value="Genomic_DNA"/>
</dbReference>
<reference evidence="2 3" key="1">
    <citation type="journal article" date="2003" name="PLoS Biol.">
        <title>The genome sequence of Caenorhabditis briggsae: a platform for comparative genomics.</title>
        <authorList>
            <person name="Stein L.D."/>
            <person name="Bao Z."/>
            <person name="Blasiar D."/>
            <person name="Blumenthal T."/>
            <person name="Brent M.R."/>
            <person name="Chen N."/>
            <person name="Chinwalla A."/>
            <person name="Clarke L."/>
            <person name="Clee C."/>
            <person name="Coghlan A."/>
            <person name="Coulson A."/>
            <person name="D'Eustachio P."/>
            <person name="Fitch D.H."/>
            <person name="Fulton L.A."/>
            <person name="Fulton R.E."/>
            <person name="Griffiths-Jones S."/>
            <person name="Harris T.W."/>
            <person name="Hillier L.W."/>
            <person name="Kamath R."/>
            <person name="Kuwabara P.E."/>
            <person name="Mardis E.R."/>
            <person name="Marra M.A."/>
            <person name="Miner T.L."/>
            <person name="Minx P."/>
            <person name="Mullikin J.C."/>
            <person name="Plumb R.W."/>
            <person name="Rogers J."/>
            <person name="Schein J.E."/>
            <person name="Sohrmann M."/>
            <person name="Spieth J."/>
            <person name="Stajich J.E."/>
            <person name="Wei C."/>
            <person name="Willey D."/>
            <person name="Wilson R.K."/>
            <person name="Durbin R."/>
            <person name="Waterston R.H."/>
        </authorList>
    </citation>
    <scope>NUCLEOTIDE SEQUENCE [LARGE SCALE GENOMIC DNA]</scope>
    <source>
        <strain evidence="2 3">AF16</strain>
    </source>
</reference>
<keyword evidence="1" id="KW-0812">Transmembrane</keyword>
<evidence type="ECO:0000256" key="1">
    <source>
        <dbReference type="SAM" id="Phobius"/>
    </source>
</evidence>
<dbReference type="AlphaFoldDB" id="B6IH54"/>
<feature type="transmembrane region" description="Helical" evidence="1">
    <location>
        <begin position="7"/>
        <end position="23"/>
    </location>
</feature>
<dbReference type="InParanoid" id="B6IH54"/>
<gene>
    <name evidence="2 4" type="ORF">CBG25402</name>
    <name evidence="2" type="ORF">CBG_25402</name>
</gene>
<protein>
    <submittedName>
        <fullName evidence="2">Protein CBG25402</fullName>
    </submittedName>
</protein>
<dbReference type="RefSeq" id="XP_045098799.1">
    <property type="nucleotide sequence ID" value="XM_045241266.1"/>
</dbReference>
<dbReference type="WormBase" id="CBG25402">
    <property type="protein sequence ID" value="CBP43216"/>
    <property type="gene ID" value="WBGene00086816"/>
</dbReference>
<keyword evidence="1" id="KW-0472">Membrane</keyword>
<accession>B6IH54</accession>
<name>B6IH54_CAEBR</name>
<dbReference type="GeneID" id="68916893"/>